<gene>
    <name evidence="2" type="ORF">DERYTH_LOCUS8260</name>
</gene>
<dbReference type="Proteomes" id="UP000789405">
    <property type="component" value="Unassembled WGS sequence"/>
</dbReference>
<sequence>MPLSESIKLQEKQKRIEEEIRFKQLTEQFEKMTVKNDVGSFTQYRTTGDGELEEIVSDEDSHYSEEEDQYY</sequence>
<accession>A0A9N9GMY6</accession>
<proteinExistence type="predicted"/>
<evidence type="ECO:0000313" key="2">
    <source>
        <dbReference type="EMBL" id="CAG8613390.1"/>
    </source>
</evidence>
<dbReference type="OrthoDB" id="2370569at2759"/>
<comment type="caution">
    <text evidence="2">The sequence shown here is derived from an EMBL/GenBank/DDBJ whole genome shotgun (WGS) entry which is preliminary data.</text>
</comment>
<keyword evidence="3" id="KW-1185">Reference proteome</keyword>
<evidence type="ECO:0000256" key="1">
    <source>
        <dbReference type="SAM" id="MobiDB-lite"/>
    </source>
</evidence>
<organism evidence="2 3">
    <name type="scientific">Dentiscutata erythropus</name>
    <dbReference type="NCBI Taxonomy" id="1348616"/>
    <lineage>
        <taxon>Eukaryota</taxon>
        <taxon>Fungi</taxon>
        <taxon>Fungi incertae sedis</taxon>
        <taxon>Mucoromycota</taxon>
        <taxon>Glomeromycotina</taxon>
        <taxon>Glomeromycetes</taxon>
        <taxon>Diversisporales</taxon>
        <taxon>Gigasporaceae</taxon>
        <taxon>Dentiscutata</taxon>
    </lineage>
</organism>
<evidence type="ECO:0000313" key="3">
    <source>
        <dbReference type="Proteomes" id="UP000789405"/>
    </source>
</evidence>
<name>A0A9N9GMY6_9GLOM</name>
<reference evidence="2" key="1">
    <citation type="submission" date="2021-06" db="EMBL/GenBank/DDBJ databases">
        <authorList>
            <person name="Kallberg Y."/>
            <person name="Tangrot J."/>
            <person name="Rosling A."/>
        </authorList>
    </citation>
    <scope>NUCLEOTIDE SEQUENCE</scope>
    <source>
        <strain evidence="2">MA453B</strain>
    </source>
</reference>
<feature type="region of interest" description="Disordered" evidence="1">
    <location>
        <begin position="49"/>
        <end position="71"/>
    </location>
</feature>
<protein>
    <submittedName>
        <fullName evidence="2">3441_t:CDS:1</fullName>
    </submittedName>
</protein>
<dbReference type="EMBL" id="CAJVPY010004219">
    <property type="protein sequence ID" value="CAG8613390.1"/>
    <property type="molecule type" value="Genomic_DNA"/>
</dbReference>
<dbReference type="AlphaFoldDB" id="A0A9N9GMY6"/>